<feature type="domain" description="Smf/DprA SLOG" evidence="2">
    <location>
        <begin position="82"/>
        <end position="288"/>
    </location>
</feature>
<dbReference type="InterPro" id="IPR010994">
    <property type="entry name" value="RuvA_2-like"/>
</dbReference>
<dbReference type="PANTHER" id="PTHR43022:SF1">
    <property type="entry name" value="PROTEIN SMF"/>
    <property type="match status" value="1"/>
</dbReference>
<sequence length="368" mass="40519">MQEEVRHQLALTLIPHIGDVLLKKLLARFGSAGAVFKAAKYELENITEIGAVRAAAIRKFNGYGRVDKEIAFMEKYGIRPVFYTGADYPERLRHCPDSPVLLYYKGNADLNAARIVSVVGTRAPGEYGKTVCMQLVEQLAVHNVTVISGMAYGIDIIAHQTSLQHETPTIGVLAHGLDRLYPPSHKATAARMLDNGGLLTEFMSGTQPDRQNFPRRNRIVAGLADATIVVESGINGGSLITADIANSYNRDVFAIPGRIGDPHAAGCHHLIRTHRAALITGAEDIITSMGWEEQQRVSPPPQQQLFVELSNEEQHITSLFCGAADKHIDEIRRESYLPVSQVNSLIFQLEMHHVLKSLPGQKYQLANC</sequence>
<dbReference type="Proteomes" id="UP000461730">
    <property type="component" value="Unassembled WGS sequence"/>
</dbReference>
<evidence type="ECO:0000259" key="2">
    <source>
        <dbReference type="Pfam" id="PF02481"/>
    </source>
</evidence>
<dbReference type="AlphaFoldDB" id="A0A7K1U8Y8"/>
<reference evidence="3 4" key="1">
    <citation type="submission" date="2019-12" db="EMBL/GenBank/DDBJ databases">
        <title>Chitinophaga sp. strain ysch24 (GDMCC 1.1355), whole genome shotgun sequence.</title>
        <authorList>
            <person name="Zhang X."/>
        </authorList>
    </citation>
    <scope>NUCLEOTIDE SEQUENCE [LARGE SCALE GENOMIC DNA]</scope>
    <source>
        <strain evidence="4">ysch24</strain>
    </source>
</reference>
<name>A0A7K1U8Y8_9BACT</name>
<dbReference type="PANTHER" id="PTHR43022">
    <property type="entry name" value="PROTEIN SMF"/>
    <property type="match status" value="1"/>
</dbReference>
<comment type="similarity">
    <text evidence="1">Belongs to the DprA/Smf family.</text>
</comment>
<dbReference type="SUPFAM" id="SSF102405">
    <property type="entry name" value="MCP/YpsA-like"/>
    <property type="match status" value="1"/>
</dbReference>
<dbReference type="GO" id="GO:0009294">
    <property type="term" value="P:DNA-mediated transformation"/>
    <property type="evidence" value="ECO:0007669"/>
    <property type="project" value="InterPro"/>
</dbReference>
<dbReference type="NCBIfam" id="TIGR00732">
    <property type="entry name" value="dprA"/>
    <property type="match status" value="1"/>
</dbReference>
<dbReference type="Pfam" id="PF02481">
    <property type="entry name" value="DNA_processg_A"/>
    <property type="match status" value="1"/>
</dbReference>
<accession>A0A7K1U8Y8</accession>
<keyword evidence="4" id="KW-1185">Reference proteome</keyword>
<evidence type="ECO:0000256" key="1">
    <source>
        <dbReference type="ARBA" id="ARBA00006525"/>
    </source>
</evidence>
<comment type="caution">
    <text evidence="3">The sequence shown here is derived from an EMBL/GenBank/DDBJ whole genome shotgun (WGS) entry which is preliminary data.</text>
</comment>
<organism evidence="3 4">
    <name type="scientific">Chitinophaga tropicalis</name>
    <dbReference type="NCBI Taxonomy" id="2683588"/>
    <lineage>
        <taxon>Bacteria</taxon>
        <taxon>Pseudomonadati</taxon>
        <taxon>Bacteroidota</taxon>
        <taxon>Chitinophagia</taxon>
        <taxon>Chitinophagales</taxon>
        <taxon>Chitinophagaceae</taxon>
        <taxon>Chitinophaga</taxon>
    </lineage>
</organism>
<dbReference type="InterPro" id="IPR003488">
    <property type="entry name" value="DprA"/>
</dbReference>
<dbReference type="SUPFAM" id="SSF47781">
    <property type="entry name" value="RuvA domain 2-like"/>
    <property type="match status" value="1"/>
</dbReference>
<dbReference type="EMBL" id="WRXN01000010">
    <property type="protein sequence ID" value="MVT10834.1"/>
    <property type="molecule type" value="Genomic_DNA"/>
</dbReference>
<evidence type="ECO:0000313" key="3">
    <source>
        <dbReference type="EMBL" id="MVT10834.1"/>
    </source>
</evidence>
<dbReference type="InterPro" id="IPR036388">
    <property type="entry name" value="WH-like_DNA-bd_sf"/>
</dbReference>
<protein>
    <submittedName>
        <fullName evidence="3">DNA-protecting protein DprA</fullName>
    </submittedName>
</protein>
<dbReference type="Gene3D" id="3.40.50.450">
    <property type="match status" value="1"/>
</dbReference>
<dbReference type="RefSeq" id="WP_157308269.1">
    <property type="nucleotide sequence ID" value="NZ_WRXN01000010.1"/>
</dbReference>
<dbReference type="InterPro" id="IPR057666">
    <property type="entry name" value="DrpA_SLOG"/>
</dbReference>
<proteinExistence type="inferred from homology"/>
<dbReference type="Gene3D" id="1.10.10.10">
    <property type="entry name" value="Winged helix-like DNA-binding domain superfamily/Winged helix DNA-binding domain"/>
    <property type="match status" value="1"/>
</dbReference>
<evidence type="ECO:0000313" key="4">
    <source>
        <dbReference type="Proteomes" id="UP000461730"/>
    </source>
</evidence>
<gene>
    <name evidence="3" type="primary">dprA</name>
    <name evidence="3" type="ORF">GO493_21355</name>
</gene>